<evidence type="ECO:0000313" key="9">
    <source>
        <dbReference type="EMBL" id="CRF44342.1"/>
    </source>
</evidence>
<dbReference type="Proteomes" id="UP000041394">
    <property type="component" value="Unassembled WGS sequence"/>
</dbReference>
<dbReference type="Pfam" id="PF00672">
    <property type="entry name" value="HAMP"/>
    <property type="match status" value="1"/>
</dbReference>
<dbReference type="STRING" id="1578720.HAL011_04820"/>
<evidence type="ECO:0000313" key="10">
    <source>
        <dbReference type="Proteomes" id="UP000038622"/>
    </source>
</evidence>
<evidence type="ECO:0000313" key="12">
    <source>
        <dbReference type="Proteomes" id="UP000045175"/>
    </source>
</evidence>
<dbReference type="Pfam" id="PF00015">
    <property type="entry name" value="MCPsignal"/>
    <property type="match status" value="1"/>
</dbReference>
<dbReference type="GO" id="GO:0006935">
    <property type="term" value="P:chemotaxis"/>
    <property type="evidence" value="ECO:0007669"/>
    <property type="project" value="InterPro"/>
</dbReference>
<sequence length="531" mass="58409">MIRSLQTRALLYLVILLSLFALLIFMLIRRDYARMTEAQGTAVAKSINASIINTIVQAIAVGTTKAIYKAIDDSNKLPGVKMKFYPGEGDIRLFGLNTEFTKDPRVRNYFDNPQTPQEVLVQGEGDGRHVLVLQPLVGDAGCIKCHTNNKPGDMIGVMEVKLSLKESYNNARNFSIKTLSWMVGISLFIIVLLLLVVQRNVIRPLNRLKDTAQDLVSSQEADLTRRLNIAGSDEIAKVSANVDQFIAKIAGIVKIGKGIVEDNSRVGQALEKSIDKLTQAGQRELDSVENLKAINHETGESLHLAQSNLGETIANLDATDVILNEFIEKIQNSVDLILVSVQTQQEIATDSTALVKHASEIKNILSIIDGIANQTNLLALNAAIEAARAGEHGRGFAVVADEVRNLAEKTQKSLGEITAMVNMVTQSIENMGERVQNGATQSQEVSEKTSLLITDARNARETLTQTKEKSQNTVEQNKVVVAKMDELNQVINEFIQIFAGVKEVRKDLANHSAAIVDKSQELDREFKKFKV</sequence>
<keyword evidence="1 3" id="KW-0807">Transducer</keyword>
<organism evidence="7 10">
    <name type="scientific">Helicobacter ailurogastricus</name>
    <dbReference type="NCBI Taxonomy" id="1578720"/>
    <lineage>
        <taxon>Bacteria</taxon>
        <taxon>Pseudomonadati</taxon>
        <taxon>Campylobacterota</taxon>
        <taxon>Epsilonproteobacteria</taxon>
        <taxon>Campylobacterales</taxon>
        <taxon>Helicobacteraceae</taxon>
        <taxon>Helicobacter</taxon>
    </lineage>
</organism>
<protein>
    <submittedName>
        <fullName evidence="7">Methyl-accepting chemotaxis protein</fullName>
    </submittedName>
</protein>
<dbReference type="EMBL" id="CDMN01000034">
    <property type="protein sequence ID" value="CRF44342.1"/>
    <property type="molecule type" value="Genomic_DNA"/>
</dbReference>
<dbReference type="Proteomes" id="UP000045175">
    <property type="component" value="Unassembled WGS sequence"/>
</dbReference>
<dbReference type="PROSITE" id="PS50885">
    <property type="entry name" value="HAMP"/>
    <property type="match status" value="1"/>
</dbReference>
<evidence type="ECO:0000313" key="7">
    <source>
        <dbReference type="EMBL" id="CRF40720.1"/>
    </source>
</evidence>
<dbReference type="AlphaFoldDB" id="A0A0K2X2M0"/>
<dbReference type="SMART" id="SM00304">
    <property type="entry name" value="HAMP"/>
    <property type="match status" value="1"/>
</dbReference>
<evidence type="ECO:0000313" key="8">
    <source>
        <dbReference type="EMBL" id="CRF43112.1"/>
    </source>
</evidence>
<dbReference type="EMBL" id="CDMH01000057">
    <property type="protein sequence ID" value="CRF43112.1"/>
    <property type="molecule type" value="Genomic_DNA"/>
</dbReference>
<feature type="domain" description="HAMP" evidence="6">
    <location>
        <begin position="199"/>
        <end position="254"/>
    </location>
</feature>
<dbReference type="Proteomes" id="UP000038622">
    <property type="component" value="Unassembled WGS sequence"/>
</dbReference>
<keyword evidence="10" id="KW-1185">Reference proteome</keyword>
<evidence type="ECO:0000259" key="5">
    <source>
        <dbReference type="PROSITE" id="PS50111"/>
    </source>
</evidence>
<evidence type="ECO:0000256" key="3">
    <source>
        <dbReference type="PROSITE-ProRule" id="PRU00284"/>
    </source>
</evidence>
<feature type="transmembrane region" description="Helical" evidence="4">
    <location>
        <begin position="9"/>
        <end position="28"/>
    </location>
</feature>
<reference evidence="10" key="3">
    <citation type="submission" date="2014-12" db="EMBL/GenBank/DDBJ databases">
        <authorList>
            <person name="Smet A."/>
        </authorList>
    </citation>
    <scope>NUCLEOTIDE SEQUENCE [LARGE SCALE GENOMIC DNA]</scope>
</reference>
<keyword evidence="4" id="KW-0472">Membrane</keyword>
<keyword evidence="4" id="KW-1133">Transmembrane helix</keyword>
<evidence type="ECO:0000256" key="2">
    <source>
        <dbReference type="ARBA" id="ARBA00029447"/>
    </source>
</evidence>
<dbReference type="GO" id="GO:0016020">
    <property type="term" value="C:membrane"/>
    <property type="evidence" value="ECO:0007669"/>
    <property type="project" value="InterPro"/>
</dbReference>
<dbReference type="EMBL" id="CDML01000011">
    <property type="protein sequence ID" value="CRF40720.1"/>
    <property type="molecule type" value="Genomic_DNA"/>
</dbReference>
<evidence type="ECO:0000256" key="1">
    <source>
        <dbReference type="ARBA" id="ARBA00023224"/>
    </source>
</evidence>
<comment type="similarity">
    <text evidence="2">Belongs to the methyl-accepting chemotaxis (MCP) protein family.</text>
</comment>
<evidence type="ECO:0000256" key="4">
    <source>
        <dbReference type="SAM" id="Phobius"/>
    </source>
</evidence>
<dbReference type="GO" id="GO:0007165">
    <property type="term" value="P:signal transduction"/>
    <property type="evidence" value="ECO:0007669"/>
    <property type="project" value="UniProtKB-KW"/>
</dbReference>
<reference evidence="11 12" key="2">
    <citation type="submission" date="2014-12" db="EMBL/GenBank/DDBJ databases">
        <authorList>
            <person name="Jaenicke S."/>
        </authorList>
    </citation>
    <scope>NUCLEOTIDE SEQUENCE [LARGE SCALE GENOMIC DNA]</scope>
</reference>
<gene>
    <name evidence="7" type="ORF">HAL011_04820</name>
    <name evidence="8" type="ORF">HAL013_13360</name>
    <name evidence="9" type="ORF">HAL09_09180</name>
</gene>
<dbReference type="PANTHER" id="PTHR32089:SF112">
    <property type="entry name" value="LYSOZYME-LIKE PROTEIN-RELATED"/>
    <property type="match status" value="1"/>
</dbReference>
<dbReference type="PROSITE" id="PS50111">
    <property type="entry name" value="CHEMOTAXIS_TRANSDUC_2"/>
    <property type="match status" value="1"/>
</dbReference>
<name>A0A0K2X2M0_9HELI</name>
<keyword evidence="4" id="KW-0812">Transmembrane</keyword>
<dbReference type="Gene3D" id="1.10.287.950">
    <property type="entry name" value="Methyl-accepting chemotaxis protein"/>
    <property type="match status" value="1"/>
</dbReference>
<reference evidence="7" key="1">
    <citation type="submission" date="2014-12" db="EMBL/GenBank/DDBJ databases">
        <title>Whole genome sequences of four Staphylococcus schleiferi canine isolates.</title>
        <authorList>
            <person name="Misic A.M."/>
            <person name="Cain C."/>
            <person name="Morris D.O."/>
            <person name="Rankin S."/>
            <person name="Beiting D."/>
        </authorList>
    </citation>
    <scope>NUCLEOTIDE SEQUENCE</scope>
    <source>
        <strain evidence="7">ASB11</strain>
        <strain evidence="8">ASB13</strain>
        <strain evidence="9">ASB9</strain>
    </source>
</reference>
<evidence type="ECO:0000259" key="6">
    <source>
        <dbReference type="PROSITE" id="PS50885"/>
    </source>
</evidence>
<accession>A0A0K2X2M0</accession>
<dbReference type="SUPFAM" id="SSF58104">
    <property type="entry name" value="Methyl-accepting chemotaxis protein (MCP) signaling domain"/>
    <property type="match status" value="1"/>
</dbReference>
<dbReference type="CDD" id="cd06225">
    <property type="entry name" value="HAMP"/>
    <property type="match status" value="1"/>
</dbReference>
<dbReference type="InterPro" id="IPR004089">
    <property type="entry name" value="MCPsignal_dom"/>
</dbReference>
<dbReference type="PRINTS" id="PR00260">
    <property type="entry name" value="CHEMTRNSDUCR"/>
</dbReference>
<dbReference type="Gene3D" id="3.30.450.290">
    <property type="match status" value="1"/>
</dbReference>
<dbReference type="PANTHER" id="PTHR32089">
    <property type="entry name" value="METHYL-ACCEPTING CHEMOTAXIS PROTEIN MCPB"/>
    <property type="match status" value="1"/>
</dbReference>
<feature type="transmembrane region" description="Helical" evidence="4">
    <location>
        <begin position="179"/>
        <end position="197"/>
    </location>
</feature>
<dbReference type="GO" id="GO:0004888">
    <property type="term" value="F:transmembrane signaling receptor activity"/>
    <property type="evidence" value="ECO:0007669"/>
    <property type="project" value="InterPro"/>
</dbReference>
<feature type="domain" description="Methyl-accepting transducer" evidence="5">
    <location>
        <begin position="259"/>
        <end position="509"/>
    </location>
</feature>
<dbReference type="RefSeq" id="WP_053941690.1">
    <property type="nucleotide sequence ID" value="NZ_CDMH01000057.1"/>
</dbReference>
<dbReference type="SMART" id="SM00283">
    <property type="entry name" value="MA"/>
    <property type="match status" value="1"/>
</dbReference>
<dbReference type="InterPro" id="IPR004090">
    <property type="entry name" value="Chemotax_Me-accpt_rcpt"/>
</dbReference>
<proteinExistence type="inferred from homology"/>
<dbReference type="InterPro" id="IPR003660">
    <property type="entry name" value="HAMP_dom"/>
</dbReference>
<evidence type="ECO:0000313" key="11">
    <source>
        <dbReference type="Proteomes" id="UP000041394"/>
    </source>
</evidence>